<comment type="subcellular location">
    <subcellularLocation>
        <location evidence="1">Cell membrane</location>
        <topology evidence="1">Single-pass membrane protein</topology>
    </subcellularLocation>
</comment>
<name>A0ABN2S7W7_9PSEU</name>
<evidence type="ECO:0000256" key="9">
    <source>
        <dbReference type="ARBA" id="ARBA00023136"/>
    </source>
</evidence>
<keyword evidence="9 10" id="KW-0472">Membrane</keyword>
<reference evidence="11 12" key="1">
    <citation type="journal article" date="2019" name="Int. J. Syst. Evol. Microbiol.">
        <title>The Global Catalogue of Microorganisms (GCM) 10K type strain sequencing project: providing services to taxonomists for standard genome sequencing and annotation.</title>
        <authorList>
            <consortium name="The Broad Institute Genomics Platform"/>
            <consortium name="The Broad Institute Genome Sequencing Center for Infectious Disease"/>
            <person name="Wu L."/>
            <person name="Ma J."/>
        </authorList>
    </citation>
    <scope>NUCLEOTIDE SEQUENCE [LARGE SCALE GENOMIC DNA]</scope>
    <source>
        <strain evidence="11 12">JCM 14545</strain>
    </source>
</reference>
<comment type="similarity">
    <text evidence="2">Belongs to the EccB family.</text>
</comment>
<dbReference type="InterPro" id="IPR044857">
    <property type="entry name" value="T7SS_EccB_R1"/>
</dbReference>
<accession>A0ABN2S7W7</accession>
<dbReference type="Gene3D" id="2.40.50.910">
    <property type="entry name" value="Type VII secretion system EccB, repeat 3 domain"/>
    <property type="match status" value="1"/>
</dbReference>
<protein>
    <submittedName>
        <fullName evidence="11">Type VII secretion protein EccB</fullName>
    </submittedName>
</protein>
<feature type="transmembrane region" description="Helical" evidence="10">
    <location>
        <begin position="41"/>
        <end position="61"/>
    </location>
</feature>
<keyword evidence="6" id="KW-0378">Hydrolase</keyword>
<evidence type="ECO:0000256" key="7">
    <source>
        <dbReference type="ARBA" id="ARBA00022840"/>
    </source>
</evidence>
<gene>
    <name evidence="11" type="primary">eccB_3</name>
    <name evidence="11" type="ORF">GCM10009754_68410</name>
</gene>
<dbReference type="InterPro" id="IPR042485">
    <property type="entry name" value="T7SS_EccB_R3"/>
</dbReference>
<dbReference type="Gene3D" id="3.30.2390.20">
    <property type="entry name" value="Type VII secretion system EccB, repeat 1 domain"/>
    <property type="match status" value="1"/>
</dbReference>
<evidence type="ECO:0000313" key="12">
    <source>
        <dbReference type="Proteomes" id="UP001501116"/>
    </source>
</evidence>
<evidence type="ECO:0000256" key="10">
    <source>
        <dbReference type="SAM" id="Phobius"/>
    </source>
</evidence>
<organism evidence="11 12">
    <name type="scientific">Amycolatopsis minnesotensis</name>
    <dbReference type="NCBI Taxonomy" id="337894"/>
    <lineage>
        <taxon>Bacteria</taxon>
        <taxon>Bacillati</taxon>
        <taxon>Actinomycetota</taxon>
        <taxon>Actinomycetes</taxon>
        <taxon>Pseudonocardiales</taxon>
        <taxon>Pseudonocardiaceae</taxon>
        <taxon>Amycolatopsis</taxon>
    </lineage>
</organism>
<evidence type="ECO:0000256" key="5">
    <source>
        <dbReference type="ARBA" id="ARBA00022741"/>
    </source>
</evidence>
<comment type="caution">
    <text evidence="11">The sequence shown here is derived from an EMBL/GenBank/DDBJ whole genome shotgun (WGS) entry which is preliminary data.</text>
</comment>
<dbReference type="Proteomes" id="UP001501116">
    <property type="component" value="Unassembled WGS sequence"/>
</dbReference>
<keyword evidence="4 10" id="KW-0812">Transmembrane</keyword>
<keyword evidence="5" id="KW-0547">Nucleotide-binding</keyword>
<keyword evidence="3" id="KW-1003">Cell membrane</keyword>
<keyword evidence="12" id="KW-1185">Reference proteome</keyword>
<dbReference type="EMBL" id="BAAANN010000035">
    <property type="protein sequence ID" value="GAA1981856.1"/>
    <property type="molecule type" value="Genomic_DNA"/>
</dbReference>
<evidence type="ECO:0000256" key="8">
    <source>
        <dbReference type="ARBA" id="ARBA00022989"/>
    </source>
</evidence>
<evidence type="ECO:0000256" key="4">
    <source>
        <dbReference type="ARBA" id="ARBA00022692"/>
    </source>
</evidence>
<dbReference type="RefSeq" id="WP_344428666.1">
    <property type="nucleotide sequence ID" value="NZ_BAAANN010000035.1"/>
</dbReference>
<dbReference type="NCBIfam" id="TIGR03919">
    <property type="entry name" value="T7SS_EccB"/>
    <property type="match status" value="1"/>
</dbReference>
<evidence type="ECO:0000256" key="1">
    <source>
        <dbReference type="ARBA" id="ARBA00004162"/>
    </source>
</evidence>
<keyword evidence="8 10" id="KW-1133">Transmembrane helix</keyword>
<sequence>MQSRRDQVQAYFFVVGRLVAAVVHGKPDVLQSPNKRLNTGVFLGVVVGAIVMGIFGIYGVFVPGGNTSWRQPGAIVMNETTGARYVYLEDQLRPVLNYSSARLAAGKSGNGQVVSVAQESLSGTPVGQPIGIAGAPDALPTALDVGPWTVCAQPPGPQGQGGTVTLALEHPPEETLADGQALLVRTPDDTNFLVWRGRRYRFPGRAEVEALYGGISPVTVTAAWANTVPAGPDVAAAVPDQVGSSGPAIDGHASVVGQVYQVRNPAIGTTQLYLVRADGVAALSPTSAALLMASPSIRAAYQGSPVEPVPAGPGALSGVPASTSGPDLVGALPPEPPRIVSPPPDAMACASFSPLGPAGQQVSIGLLSTSVSAAKGMPVSAHAAGTAADRVVIPAGGGALVAGQQTPGAPPGAVYLVTETGTKYPLANADVASALGYSAQAAVRMPPELLSLLPSGPLLSVEGALRVQS</sequence>
<dbReference type="InterPro" id="IPR007795">
    <property type="entry name" value="T7SS_EccB"/>
</dbReference>
<evidence type="ECO:0000313" key="11">
    <source>
        <dbReference type="EMBL" id="GAA1981856.1"/>
    </source>
</evidence>
<evidence type="ECO:0000256" key="6">
    <source>
        <dbReference type="ARBA" id="ARBA00022801"/>
    </source>
</evidence>
<dbReference type="PANTHER" id="PTHR40765">
    <property type="entry name" value="ESX-2 SECRETION SYSTEM ATPASE ECCB2"/>
    <property type="match status" value="1"/>
</dbReference>
<keyword evidence="7" id="KW-0067">ATP-binding</keyword>
<dbReference type="PANTHER" id="PTHR40765:SF2">
    <property type="entry name" value="ESX-2 SECRETION SYSTEM ATPASE ECCB2"/>
    <property type="match status" value="1"/>
</dbReference>
<evidence type="ECO:0000256" key="2">
    <source>
        <dbReference type="ARBA" id="ARBA00008149"/>
    </source>
</evidence>
<dbReference type="Pfam" id="PF05108">
    <property type="entry name" value="T7SS_ESX1_EccB"/>
    <property type="match status" value="1"/>
</dbReference>
<evidence type="ECO:0000256" key="3">
    <source>
        <dbReference type="ARBA" id="ARBA00022475"/>
    </source>
</evidence>
<proteinExistence type="inferred from homology"/>